<evidence type="ECO:0000256" key="5">
    <source>
        <dbReference type="ARBA" id="ARBA00012417"/>
    </source>
</evidence>
<keyword evidence="6" id="KW-0808">Transferase</keyword>
<dbReference type="InterPro" id="IPR052230">
    <property type="entry name" value="DNA_polymerase_eta"/>
</dbReference>
<dbReference type="Pfam" id="PF21704">
    <property type="entry name" value="POLH-Rev1_HhH"/>
    <property type="match status" value="1"/>
</dbReference>
<keyword evidence="10" id="KW-0863">Zinc-finger</keyword>
<dbReference type="GO" id="GO:0008270">
    <property type="term" value="F:zinc ion binding"/>
    <property type="evidence" value="ECO:0007669"/>
    <property type="project" value="UniProtKB-KW"/>
</dbReference>
<feature type="region of interest" description="Disordered" evidence="18">
    <location>
        <begin position="744"/>
        <end position="818"/>
    </location>
</feature>
<evidence type="ECO:0000256" key="17">
    <source>
        <dbReference type="ARBA" id="ARBA00049244"/>
    </source>
</evidence>
<comment type="cofactor">
    <cofactor evidence="2">
        <name>Mg(2+)</name>
        <dbReference type="ChEBI" id="CHEBI:18420"/>
    </cofactor>
</comment>
<dbReference type="PROSITE" id="PS51907">
    <property type="entry name" value="ZF_UBZ3"/>
    <property type="match status" value="1"/>
</dbReference>
<evidence type="ECO:0000256" key="11">
    <source>
        <dbReference type="ARBA" id="ARBA00022833"/>
    </source>
</evidence>
<comment type="subcellular location">
    <subcellularLocation>
        <location evidence="3">Nucleus</location>
    </subcellularLocation>
</comment>
<dbReference type="FunFam" id="1.10.150.20:FF:000014">
    <property type="entry name" value="Polymerase (DNA directed), eta"/>
    <property type="match status" value="1"/>
</dbReference>
<feature type="domain" description="UmuC" evidence="19">
    <location>
        <begin position="6"/>
        <end position="254"/>
    </location>
</feature>
<evidence type="ECO:0000256" key="13">
    <source>
        <dbReference type="ARBA" id="ARBA00022843"/>
    </source>
</evidence>
<evidence type="ECO:0000256" key="6">
    <source>
        <dbReference type="ARBA" id="ARBA00022679"/>
    </source>
</evidence>
<dbReference type="Gene3D" id="1.10.150.20">
    <property type="entry name" value="5' to 3' exonuclease, C-terminal subdomain"/>
    <property type="match status" value="1"/>
</dbReference>
<keyword evidence="15" id="KW-0539">Nucleus</keyword>
<keyword evidence="11" id="KW-0862">Zinc</keyword>
<comment type="cofactor">
    <cofactor evidence="1">
        <name>Mn(2+)</name>
        <dbReference type="ChEBI" id="CHEBI:29035"/>
    </cofactor>
</comment>
<keyword evidence="9" id="KW-0227">DNA damage</keyword>
<dbReference type="InterPro" id="IPR043128">
    <property type="entry name" value="Rev_trsase/Diguanyl_cyclase"/>
</dbReference>
<evidence type="ECO:0000256" key="18">
    <source>
        <dbReference type="SAM" id="MobiDB-lite"/>
    </source>
</evidence>
<dbReference type="FunFam" id="3.30.1490.100:FF:000007">
    <property type="entry name" value="DNA polymerase eta"/>
    <property type="match status" value="1"/>
</dbReference>
<dbReference type="EC" id="2.7.7.7" evidence="5"/>
<evidence type="ECO:0000259" key="20">
    <source>
        <dbReference type="PROSITE" id="PS51907"/>
    </source>
</evidence>
<keyword evidence="7" id="KW-0548">Nucleotidyltransferase</keyword>
<evidence type="ECO:0000256" key="15">
    <source>
        <dbReference type="ARBA" id="ARBA00023242"/>
    </source>
</evidence>
<evidence type="ECO:0000256" key="9">
    <source>
        <dbReference type="ARBA" id="ARBA00022763"/>
    </source>
</evidence>
<name>A0A8D8X4H5_9HEMI</name>
<evidence type="ECO:0000259" key="19">
    <source>
        <dbReference type="PROSITE" id="PS50173"/>
    </source>
</evidence>
<dbReference type="GO" id="GO:0003887">
    <property type="term" value="F:DNA-directed DNA polymerase activity"/>
    <property type="evidence" value="ECO:0007669"/>
    <property type="project" value="UniProtKB-EC"/>
</dbReference>
<feature type="region of interest" description="Disordered" evidence="18">
    <location>
        <begin position="689"/>
        <end position="708"/>
    </location>
</feature>
<organism evidence="21">
    <name type="scientific">Cacopsylla melanoneura</name>
    <dbReference type="NCBI Taxonomy" id="428564"/>
    <lineage>
        <taxon>Eukaryota</taxon>
        <taxon>Metazoa</taxon>
        <taxon>Ecdysozoa</taxon>
        <taxon>Arthropoda</taxon>
        <taxon>Hexapoda</taxon>
        <taxon>Insecta</taxon>
        <taxon>Pterygota</taxon>
        <taxon>Neoptera</taxon>
        <taxon>Paraneoptera</taxon>
        <taxon>Hemiptera</taxon>
        <taxon>Sternorrhyncha</taxon>
        <taxon>Psylloidea</taxon>
        <taxon>Psyllidae</taxon>
        <taxon>Psyllinae</taxon>
        <taxon>Cacopsylla</taxon>
    </lineage>
</organism>
<reference evidence="21" key="1">
    <citation type="submission" date="2021-05" db="EMBL/GenBank/DDBJ databases">
        <authorList>
            <person name="Alioto T."/>
            <person name="Alioto T."/>
            <person name="Gomez Garrido J."/>
        </authorList>
    </citation>
    <scope>NUCLEOTIDE SEQUENCE</scope>
</reference>
<comment type="similarity">
    <text evidence="4">Belongs to the DNA polymerase type-Y family.</text>
</comment>
<feature type="compositionally biased region" description="Polar residues" evidence="18">
    <location>
        <begin position="998"/>
        <end position="1017"/>
    </location>
</feature>
<dbReference type="InterPro" id="IPR017961">
    <property type="entry name" value="DNA_pol_Y-fam_little_finger"/>
</dbReference>
<dbReference type="Gene3D" id="3.30.1490.100">
    <property type="entry name" value="DNA polymerase, Y-family, little finger domain"/>
    <property type="match status" value="1"/>
</dbReference>
<accession>A0A8D8X4H5</accession>
<dbReference type="Pfam" id="PF00817">
    <property type="entry name" value="IMS"/>
    <property type="match status" value="1"/>
</dbReference>
<evidence type="ECO:0000256" key="7">
    <source>
        <dbReference type="ARBA" id="ARBA00022695"/>
    </source>
</evidence>
<feature type="domain" description="UBZ3-type" evidence="20">
    <location>
        <begin position="962"/>
        <end position="996"/>
    </location>
</feature>
<feature type="compositionally biased region" description="Basic and acidic residues" evidence="18">
    <location>
        <begin position="806"/>
        <end position="816"/>
    </location>
</feature>
<feature type="compositionally biased region" description="Polar residues" evidence="18">
    <location>
        <begin position="744"/>
        <end position="763"/>
    </location>
</feature>
<protein>
    <recommendedName>
        <fullName evidence="16">DNA polymerase eta</fullName>
        <ecNumber evidence="5">2.7.7.7</ecNumber>
    </recommendedName>
</protein>
<dbReference type="GO" id="GO:0005634">
    <property type="term" value="C:nucleus"/>
    <property type="evidence" value="ECO:0007669"/>
    <property type="project" value="UniProtKB-SubCell"/>
</dbReference>
<dbReference type="GO" id="GO:0009411">
    <property type="term" value="P:response to UV"/>
    <property type="evidence" value="ECO:0007669"/>
    <property type="project" value="UniProtKB-ARBA"/>
</dbReference>
<dbReference type="InterPro" id="IPR041298">
    <property type="entry name" value="UBZ3"/>
</dbReference>
<comment type="catalytic activity">
    <reaction evidence="17">
        <text>DNA(n) + a 2'-deoxyribonucleoside 5'-triphosphate = DNA(n+1) + diphosphate</text>
        <dbReference type="Rhea" id="RHEA:22508"/>
        <dbReference type="Rhea" id="RHEA-COMP:17339"/>
        <dbReference type="Rhea" id="RHEA-COMP:17340"/>
        <dbReference type="ChEBI" id="CHEBI:33019"/>
        <dbReference type="ChEBI" id="CHEBI:61560"/>
        <dbReference type="ChEBI" id="CHEBI:173112"/>
        <dbReference type="EC" id="2.7.7.7"/>
    </reaction>
</comment>
<keyword evidence="8" id="KW-0479">Metal-binding</keyword>
<dbReference type="GO" id="GO:0006281">
    <property type="term" value="P:DNA repair"/>
    <property type="evidence" value="ECO:0007669"/>
    <property type="project" value="UniProtKB-KW"/>
</dbReference>
<dbReference type="InterPro" id="IPR036775">
    <property type="entry name" value="DNA_pol_Y-fam_lit_finger_sf"/>
</dbReference>
<dbReference type="InterPro" id="IPR001126">
    <property type="entry name" value="UmuC"/>
</dbReference>
<dbReference type="InterPro" id="IPR043502">
    <property type="entry name" value="DNA/RNA_pol_sf"/>
</dbReference>
<dbReference type="AlphaFoldDB" id="A0A8D8X4H5"/>
<dbReference type="Gene3D" id="3.40.1170.60">
    <property type="match status" value="1"/>
</dbReference>
<evidence type="ECO:0000313" key="21">
    <source>
        <dbReference type="EMBL" id="CAG6681320.1"/>
    </source>
</evidence>
<dbReference type="EMBL" id="HBUF01255190">
    <property type="protein sequence ID" value="CAG6681320.1"/>
    <property type="molecule type" value="Transcribed_RNA"/>
</dbReference>
<evidence type="ECO:0000256" key="4">
    <source>
        <dbReference type="ARBA" id="ARBA00010945"/>
    </source>
</evidence>
<dbReference type="GO" id="GO:0035861">
    <property type="term" value="C:site of double-strand break"/>
    <property type="evidence" value="ECO:0007669"/>
    <property type="project" value="TreeGrafter"/>
</dbReference>
<dbReference type="FunFam" id="3.40.1170.60:FF:000003">
    <property type="entry name" value="DNA polymerase eta"/>
    <property type="match status" value="1"/>
</dbReference>
<keyword evidence="13" id="KW-0832">Ubl conjugation</keyword>
<evidence type="ECO:0000256" key="8">
    <source>
        <dbReference type="ARBA" id="ARBA00022723"/>
    </source>
</evidence>
<dbReference type="GO" id="GO:0005657">
    <property type="term" value="C:replication fork"/>
    <property type="evidence" value="ECO:0007669"/>
    <property type="project" value="TreeGrafter"/>
</dbReference>
<keyword evidence="12" id="KW-0460">Magnesium</keyword>
<dbReference type="EMBL" id="HBUF01255192">
    <property type="protein sequence ID" value="CAG6681322.1"/>
    <property type="molecule type" value="Transcribed_RNA"/>
</dbReference>
<dbReference type="Pfam" id="PF11799">
    <property type="entry name" value="IMS_C"/>
    <property type="match status" value="1"/>
</dbReference>
<dbReference type="Pfam" id="PF18439">
    <property type="entry name" value="zf_UBZ"/>
    <property type="match status" value="1"/>
</dbReference>
<feature type="region of interest" description="Disordered" evidence="18">
    <location>
        <begin position="998"/>
        <end position="1029"/>
    </location>
</feature>
<evidence type="ECO:0000256" key="14">
    <source>
        <dbReference type="ARBA" id="ARBA00023204"/>
    </source>
</evidence>
<dbReference type="EMBL" id="HBUF01255193">
    <property type="protein sequence ID" value="CAG6681323.1"/>
    <property type="molecule type" value="Transcribed_RNA"/>
</dbReference>
<dbReference type="GO" id="GO:0003684">
    <property type="term" value="F:damaged DNA binding"/>
    <property type="evidence" value="ECO:0007669"/>
    <property type="project" value="InterPro"/>
</dbReference>
<dbReference type="GO" id="GO:0042276">
    <property type="term" value="P:error-prone translesion synthesis"/>
    <property type="evidence" value="ECO:0007669"/>
    <property type="project" value="TreeGrafter"/>
</dbReference>
<evidence type="ECO:0000256" key="12">
    <source>
        <dbReference type="ARBA" id="ARBA00022842"/>
    </source>
</evidence>
<evidence type="ECO:0000256" key="1">
    <source>
        <dbReference type="ARBA" id="ARBA00001936"/>
    </source>
</evidence>
<evidence type="ECO:0000256" key="16">
    <source>
        <dbReference type="ARBA" id="ARBA00044975"/>
    </source>
</evidence>
<keyword evidence="14" id="KW-0234">DNA repair</keyword>
<sequence length="1056" mass="118770">MNKRIVALIDMDCFYCQVECKLNPSLCGKPLAVVQYNQWKGGGIIAVNYEARKMGVTRHMRGDEAKQQCPDIELCRVPSVRGKADISKFRNAGREVIAVLSEFSNVVERASIDEAYIDLTDVVHERIKYIGQISVDQLANTFVVGFGPDDNDEDARNSGLSEWLDQIYNGGDTSLMENTEDFLELAVAGVIVEEIRAAVLSKTQFHCSAGIAYNKCLAKLVCGLHKPQKQSILPHSSVPILYSSLPVQKVRHLGGKLGYEVMEKLGINTMMELEKFSLKQLQGYFDEKTGTWLYNIARGLDNEPVNARLVAKSIGCCKRFPGKTCLATRQDVVHWIQELADEMCERLEDDLTLNKRRAQLLTVSFAQEVSGKVSSFSRSTSLTNYKLQEVVEGSLQVINKTNSAPPNADVWSPPLFFLGLSASKFSPLVSHQSIQQFFKPQDHLESLTPSEPNTQPDQDRKLTDCIHKFTRASKFQVDLKNTEKRLIDKFKNEIDSKLIDCNNKNVNKIILEDIAQQIKSIATEKVRLYLKSFYSEGGKQNDEEWMKERMRSIEQETVEKVSTHIKESLRDINDIFFVEKDQDLLDDNGDMMENEKVPTCSTKVNQCETLVNCLKSSEKSLLNAATANIPISPCSSIPQLHNGLNISSQTQWDFTKDSGVSPVFGEQLGDTFTLSKHTEVITYTRRQVNPESISDSNSIKQTDENSSQPVIITKPIDSFHIPKYELAKNDESTSIKNMVANSKIHNTVKNSEGNNDTNSSYQPTHPKKTGRYSNSFFNKFLQRKRESEKSSLTSRNDEDCESIENSPEKETNDSKLETFSNINVANHRINMQTKNSTPVKNYEINYKADAKNKFENFVSSSSVTAELKDSSDGRKSMFPESDFECGNDRFQSSEINSDAKNCDTFNDCLENRKRNDIDTPVSVDTSSRGTGILSSLDESNFNGNSDSLAREISTAWSANSKNLETKITCDKCNQQIAMDELQEHQDYHFALELSNSTESGTLAPSTRINTPSSSTRALSKKSTKRGRPSKISVLQNTVNVKKLKTIDEFFKRKQDL</sequence>
<evidence type="ECO:0000256" key="10">
    <source>
        <dbReference type="ARBA" id="ARBA00022771"/>
    </source>
</evidence>
<dbReference type="SUPFAM" id="SSF100879">
    <property type="entry name" value="Lesion bypass DNA polymerase (Y-family), little finger domain"/>
    <property type="match status" value="1"/>
</dbReference>
<evidence type="ECO:0000256" key="3">
    <source>
        <dbReference type="ARBA" id="ARBA00004123"/>
    </source>
</evidence>
<dbReference type="Gene3D" id="3.30.70.270">
    <property type="match status" value="1"/>
</dbReference>
<feature type="compositionally biased region" description="Basic residues" evidence="18">
    <location>
        <begin position="1018"/>
        <end position="1028"/>
    </location>
</feature>
<dbReference type="PROSITE" id="PS50173">
    <property type="entry name" value="UMUC"/>
    <property type="match status" value="1"/>
</dbReference>
<proteinExistence type="inferred from homology"/>
<dbReference type="PANTHER" id="PTHR45873">
    <property type="entry name" value="DNA POLYMERASE ETA"/>
    <property type="match status" value="1"/>
</dbReference>
<dbReference type="SUPFAM" id="SSF56672">
    <property type="entry name" value="DNA/RNA polymerases"/>
    <property type="match status" value="1"/>
</dbReference>
<evidence type="ECO:0000256" key="2">
    <source>
        <dbReference type="ARBA" id="ARBA00001946"/>
    </source>
</evidence>
<dbReference type="PANTHER" id="PTHR45873:SF1">
    <property type="entry name" value="DNA POLYMERASE ETA"/>
    <property type="match status" value="1"/>
</dbReference>